<sequence length="162" mass="18840">MKPVQLFCAQVALQQLVRIASHQSNLIFSQGETFVSRIVDEIQHQQTERQQNHTHEVDQSSLAAQLVIVGYGKNGFFCKSQEGSHNYHCKDGGTEERMKRQVAGPYGFRQPRKEKRDKSARELVGEEDHSDESDPRVQRVEIWHWRFGVVVRVKNRLQRYHG</sequence>
<name>A0A1Y1M6U0_PHOPY</name>
<feature type="region of interest" description="Disordered" evidence="1">
    <location>
        <begin position="104"/>
        <end position="135"/>
    </location>
</feature>
<dbReference type="AlphaFoldDB" id="A0A1Y1M6U0"/>
<protein>
    <submittedName>
        <fullName evidence="2">Uncharacterized protein</fullName>
    </submittedName>
</protein>
<dbReference type="EMBL" id="GEZM01038690">
    <property type="protein sequence ID" value="JAV81559.1"/>
    <property type="molecule type" value="Transcribed_RNA"/>
</dbReference>
<organism evidence="2">
    <name type="scientific">Photinus pyralis</name>
    <name type="common">Common eastern firefly</name>
    <name type="synonym">Lampyris pyralis</name>
    <dbReference type="NCBI Taxonomy" id="7054"/>
    <lineage>
        <taxon>Eukaryota</taxon>
        <taxon>Metazoa</taxon>
        <taxon>Ecdysozoa</taxon>
        <taxon>Arthropoda</taxon>
        <taxon>Hexapoda</taxon>
        <taxon>Insecta</taxon>
        <taxon>Pterygota</taxon>
        <taxon>Neoptera</taxon>
        <taxon>Endopterygota</taxon>
        <taxon>Coleoptera</taxon>
        <taxon>Polyphaga</taxon>
        <taxon>Elateriformia</taxon>
        <taxon>Elateroidea</taxon>
        <taxon>Lampyridae</taxon>
        <taxon>Lampyrinae</taxon>
        <taxon>Photinus</taxon>
    </lineage>
</organism>
<evidence type="ECO:0000256" key="1">
    <source>
        <dbReference type="SAM" id="MobiDB-lite"/>
    </source>
</evidence>
<reference evidence="2" key="1">
    <citation type="journal article" date="2016" name="Sci. Rep.">
        <title>Molecular characterization of firefly nuptial gifts: a multi-omics approach sheds light on postcopulatory sexual selection.</title>
        <authorList>
            <person name="Al-Wathiqui N."/>
            <person name="Fallon T.R."/>
            <person name="South A."/>
            <person name="Weng J.K."/>
            <person name="Lewis S.M."/>
        </authorList>
    </citation>
    <scope>NUCLEOTIDE SEQUENCE</scope>
</reference>
<evidence type="ECO:0000313" key="2">
    <source>
        <dbReference type="EMBL" id="JAV81559.1"/>
    </source>
</evidence>
<feature type="compositionally biased region" description="Basic and acidic residues" evidence="1">
    <location>
        <begin position="114"/>
        <end position="135"/>
    </location>
</feature>
<proteinExistence type="predicted"/>
<accession>A0A1Y1M6U0</accession>